<evidence type="ECO:0008006" key="4">
    <source>
        <dbReference type="Google" id="ProtNLM"/>
    </source>
</evidence>
<comment type="caution">
    <text evidence="2">The sequence shown here is derived from an EMBL/GenBank/DDBJ whole genome shotgun (WGS) entry which is preliminary data.</text>
</comment>
<proteinExistence type="predicted"/>
<keyword evidence="1" id="KW-0812">Transmembrane</keyword>
<gene>
    <name evidence="2" type="ORF">H9742_07245</name>
</gene>
<dbReference type="InterPro" id="IPR029039">
    <property type="entry name" value="Flavoprotein-like_sf"/>
</dbReference>
<feature type="transmembrane region" description="Helical" evidence="1">
    <location>
        <begin position="136"/>
        <end position="156"/>
    </location>
</feature>
<accession>A0A9D1UBM2</accession>
<dbReference type="Proteomes" id="UP000824265">
    <property type="component" value="Unassembled WGS sequence"/>
</dbReference>
<name>A0A9D1UBM2_9FIRM</name>
<reference evidence="2" key="2">
    <citation type="submission" date="2021-04" db="EMBL/GenBank/DDBJ databases">
        <authorList>
            <person name="Gilroy R."/>
        </authorList>
    </citation>
    <scope>NUCLEOTIDE SEQUENCE</scope>
    <source>
        <strain evidence="2">CHK195-6426</strain>
    </source>
</reference>
<evidence type="ECO:0000256" key="1">
    <source>
        <dbReference type="SAM" id="Phobius"/>
    </source>
</evidence>
<keyword evidence="1" id="KW-1133">Transmembrane helix</keyword>
<sequence>MNLLILNASPKKKGGASRFFSRLFRLFLPGIRKKEVSLSTRQDFQKVMELFPGMDVVCLFVPLYVDGLPSHVVEFLMQAEEYCKNHSCRFRLYALSNNGFVEGKQNRPALHMLQAWCKRAGITWGGGIGIGGGMMLHVLGIVYPILIGILLLQMALSFFDIGAAPDGLLHSLAIQIFTWLFLNSGVLFCMARLSLAIFRERALTDQFTRVMIPSFLFVPMADLFMILSSLFQGRFLFALLKRDTPRRVKTLRNGG</sequence>
<evidence type="ECO:0000313" key="2">
    <source>
        <dbReference type="EMBL" id="HIW81313.1"/>
    </source>
</evidence>
<keyword evidence="1" id="KW-0472">Membrane</keyword>
<evidence type="ECO:0000313" key="3">
    <source>
        <dbReference type="Proteomes" id="UP000824265"/>
    </source>
</evidence>
<reference evidence="2" key="1">
    <citation type="journal article" date="2021" name="PeerJ">
        <title>Extensive microbial diversity within the chicken gut microbiome revealed by metagenomics and culture.</title>
        <authorList>
            <person name="Gilroy R."/>
            <person name="Ravi A."/>
            <person name="Getino M."/>
            <person name="Pursley I."/>
            <person name="Horton D.L."/>
            <person name="Alikhan N.F."/>
            <person name="Baker D."/>
            <person name="Gharbi K."/>
            <person name="Hall N."/>
            <person name="Watson M."/>
            <person name="Adriaenssens E.M."/>
            <person name="Foster-Nyarko E."/>
            <person name="Jarju S."/>
            <person name="Secka A."/>
            <person name="Antonio M."/>
            <person name="Oren A."/>
            <person name="Chaudhuri R.R."/>
            <person name="La Ragione R."/>
            <person name="Hildebrand F."/>
            <person name="Pallen M.J."/>
        </authorList>
    </citation>
    <scope>NUCLEOTIDE SEQUENCE</scope>
    <source>
        <strain evidence="2">CHK195-6426</strain>
    </source>
</reference>
<organism evidence="2 3">
    <name type="scientific">Candidatus Acetatifactor stercoripullorum</name>
    <dbReference type="NCBI Taxonomy" id="2838414"/>
    <lineage>
        <taxon>Bacteria</taxon>
        <taxon>Bacillati</taxon>
        <taxon>Bacillota</taxon>
        <taxon>Clostridia</taxon>
        <taxon>Lachnospirales</taxon>
        <taxon>Lachnospiraceae</taxon>
        <taxon>Acetatifactor</taxon>
    </lineage>
</organism>
<feature type="transmembrane region" description="Helical" evidence="1">
    <location>
        <begin position="176"/>
        <end position="198"/>
    </location>
</feature>
<dbReference type="EMBL" id="DXGH01000038">
    <property type="protein sequence ID" value="HIW81313.1"/>
    <property type="molecule type" value="Genomic_DNA"/>
</dbReference>
<dbReference type="SUPFAM" id="SSF52218">
    <property type="entry name" value="Flavoproteins"/>
    <property type="match status" value="1"/>
</dbReference>
<feature type="transmembrane region" description="Helical" evidence="1">
    <location>
        <begin position="210"/>
        <end position="231"/>
    </location>
</feature>
<dbReference type="AlphaFoldDB" id="A0A9D1UBM2"/>
<protein>
    <recommendedName>
        <fullName evidence="4">Flavodoxin-like fold domain-containing protein</fullName>
    </recommendedName>
</protein>